<dbReference type="Gene3D" id="1.25.40.10">
    <property type="entry name" value="Tetratricopeptide repeat domain"/>
    <property type="match status" value="1"/>
</dbReference>
<dbReference type="PANTHER" id="PTHR16263:SF4">
    <property type="entry name" value="TETRATRICOPEPTIDE REPEAT PROTEIN 38"/>
    <property type="match status" value="1"/>
</dbReference>
<dbReference type="InterPro" id="IPR033891">
    <property type="entry name" value="TTC38"/>
</dbReference>
<dbReference type="InterPro" id="IPR011990">
    <property type="entry name" value="TPR-like_helical_dom_sf"/>
</dbReference>
<dbReference type="SUPFAM" id="SSF48452">
    <property type="entry name" value="TPR-like"/>
    <property type="match status" value="1"/>
</dbReference>
<reference evidence="5" key="1">
    <citation type="journal article" date="2014" name="Int. J. Syst. Evol. Microbiol.">
        <title>Complete genome sequence of Corynebacterium casei LMG S-19264T (=DSM 44701T), isolated from a smear-ripened cheese.</title>
        <authorList>
            <consortium name="US DOE Joint Genome Institute (JGI-PGF)"/>
            <person name="Walter F."/>
            <person name="Albersmeier A."/>
            <person name="Kalinowski J."/>
            <person name="Ruckert C."/>
        </authorList>
    </citation>
    <scope>NUCLEOTIDE SEQUENCE</scope>
    <source>
        <strain evidence="5">CGMCC 4.7368</strain>
    </source>
</reference>
<dbReference type="EMBL" id="BMNH01000002">
    <property type="protein sequence ID" value="GGO64216.1"/>
    <property type="molecule type" value="Genomic_DNA"/>
</dbReference>
<evidence type="ECO:0000256" key="1">
    <source>
        <dbReference type="ARBA" id="ARBA00005857"/>
    </source>
</evidence>
<dbReference type="RefSeq" id="WP_189123038.1">
    <property type="nucleotide sequence ID" value="NZ_BMNH01000002.1"/>
</dbReference>
<reference evidence="5" key="2">
    <citation type="submission" date="2020-09" db="EMBL/GenBank/DDBJ databases">
        <authorList>
            <person name="Sun Q."/>
            <person name="Zhou Y."/>
        </authorList>
    </citation>
    <scope>NUCLEOTIDE SEQUENCE</scope>
    <source>
        <strain evidence="5">CGMCC 4.7368</strain>
    </source>
</reference>
<keyword evidence="3" id="KW-0677">Repeat</keyword>
<dbReference type="CDD" id="cd05804">
    <property type="entry name" value="StaR_like"/>
    <property type="match status" value="1"/>
</dbReference>
<keyword evidence="6" id="KW-1185">Reference proteome</keyword>
<gene>
    <name evidence="5" type="ORF">GCM10012289_13120</name>
</gene>
<proteinExistence type="inferred from homology"/>
<name>A0A918DFM7_9ACTN</name>
<evidence type="ECO:0000256" key="2">
    <source>
        <dbReference type="ARBA" id="ARBA00019992"/>
    </source>
</evidence>
<dbReference type="Proteomes" id="UP000646523">
    <property type="component" value="Unassembled WGS sequence"/>
</dbReference>
<keyword evidence="4" id="KW-0802">TPR repeat</keyword>
<evidence type="ECO:0000313" key="5">
    <source>
        <dbReference type="EMBL" id="GGO64216.1"/>
    </source>
</evidence>
<evidence type="ECO:0000313" key="6">
    <source>
        <dbReference type="Proteomes" id="UP000646523"/>
    </source>
</evidence>
<evidence type="ECO:0000256" key="4">
    <source>
        <dbReference type="ARBA" id="ARBA00022803"/>
    </source>
</evidence>
<dbReference type="PANTHER" id="PTHR16263">
    <property type="entry name" value="TETRATRICOPEPTIDE REPEAT PROTEIN 38"/>
    <property type="match status" value="1"/>
</dbReference>
<sequence length="472" mass="51777">MSTDQHDLAMTGAGDAATRHYDQAIDDLLHFRVEVDAETTAALAEAPDFPMGNVLAAYLGLLTTEAEDARTARRRFAAFRARIDHSTLLPRERAHVEAVQALLDGDFLTCGRRLGMITEQHPRDALALAAGHQIDFFTGDARSLRDRIGGALSAWREDDRHFGHVLGMYAFGLEEAGHYDRSEEVGLRAVELNARDVWGIHAVVHTYEMQGRFGEGIRYLDARVDDWSTGTFFNVHNWWHYALYALEAGDVARALAIYDAVLAAGRSSMELLDAAALLWRLYLEGSGQHERWSALAEGWPALVAEPFYAFNDMHAVMSYVGAGRLADAGRLIAARETYLAEPRPGVTNQDMTARVGLPVCRALVAFGQGDHDRVVDLLWPIRHRVNEFGGSHAQRDAVQRTLLEAALRGGRHDLARVLVSERINVRPCSPFNWLKQGALAEAVGDRAAAAAARLRAGELVRQAGPGSVGTGG</sequence>
<evidence type="ECO:0000256" key="3">
    <source>
        <dbReference type="ARBA" id="ARBA00022737"/>
    </source>
</evidence>
<protein>
    <recommendedName>
        <fullName evidence="2">Tetratricopeptide repeat protein 38</fullName>
    </recommendedName>
</protein>
<accession>A0A918DFM7</accession>
<comment type="similarity">
    <text evidence="1">Belongs to the TTC38 family.</text>
</comment>
<organism evidence="5 6">
    <name type="scientific">Nonomuraea cavernae</name>
    <dbReference type="NCBI Taxonomy" id="2045107"/>
    <lineage>
        <taxon>Bacteria</taxon>
        <taxon>Bacillati</taxon>
        <taxon>Actinomycetota</taxon>
        <taxon>Actinomycetes</taxon>
        <taxon>Streptosporangiales</taxon>
        <taxon>Streptosporangiaceae</taxon>
        <taxon>Nonomuraea</taxon>
    </lineage>
</organism>
<dbReference type="AlphaFoldDB" id="A0A918DFM7"/>
<comment type="caution">
    <text evidence="5">The sequence shown here is derived from an EMBL/GenBank/DDBJ whole genome shotgun (WGS) entry which is preliminary data.</text>
</comment>